<dbReference type="InterPro" id="IPR000620">
    <property type="entry name" value="EamA_dom"/>
</dbReference>
<organism evidence="5 6">
    <name type="scientific">Astrephomene gubernaculifera</name>
    <dbReference type="NCBI Taxonomy" id="47775"/>
    <lineage>
        <taxon>Eukaryota</taxon>
        <taxon>Viridiplantae</taxon>
        <taxon>Chlorophyta</taxon>
        <taxon>core chlorophytes</taxon>
        <taxon>Chlorophyceae</taxon>
        <taxon>CS clade</taxon>
        <taxon>Chlamydomonadales</taxon>
        <taxon>Astrephomenaceae</taxon>
        <taxon>Astrephomene</taxon>
    </lineage>
</organism>
<dbReference type="EMBL" id="BMAR01000057">
    <property type="protein sequence ID" value="GFR52029.1"/>
    <property type="molecule type" value="Genomic_DNA"/>
</dbReference>
<feature type="domain" description="EamA" evidence="4">
    <location>
        <begin position="45"/>
        <end position="170"/>
    </location>
</feature>
<feature type="transmembrane region" description="Helical" evidence="3">
    <location>
        <begin position="231"/>
        <end position="248"/>
    </location>
</feature>
<feature type="transmembrane region" description="Helical" evidence="3">
    <location>
        <begin position="48"/>
        <end position="65"/>
    </location>
</feature>
<dbReference type="PANTHER" id="PTHR13146">
    <property type="match status" value="1"/>
</dbReference>
<reference evidence="5 6" key="1">
    <citation type="journal article" date="2021" name="Sci. Rep.">
        <title>Genome sequencing of the multicellular alga Astrephomene provides insights into convergent evolution of germ-soma differentiation.</title>
        <authorList>
            <person name="Yamashita S."/>
            <person name="Yamamoto K."/>
            <person name="Matsuzaki R."/>
            <person name="Suzuki S."/>
            <person name="Yamaguchi H."/>
            <person name="Hirooka S."/>
            <person name="Minakuchi Y."/>
            <person name="Miyagishima S."/>
            <person name="Kawachi M."/>
            <person name="Toyoda A."/>
            <person name="Nozaki H."/>
        </authorList>
    </citation>
    <scope>NUCLEOTIDE SEQUENCE [LARGE SCALE GENOMIC DNA]</scope>
    <source>
        <strain evidence="5 6">NIES-4017</strain>
    </source>
</reference>
<feature type="region of interest" description="Disordered" evidence="2">
    <location>
        <begin position="478"/>
        <end position="500"/>
    </location>
</feature>
<proteinExistence type="inferred from homology"/>
<dbReference type="PANTHER" id="PTHR13146:SF3">
    <property type="entry name" value="EAMA DOMAIN-CONTAINING PROTEIN"/>
    <property type="match status" value="1"/>
</dbReference>
<evidence type="ECO:0000256" key="3">
    <source>
        <dbReference type="SAM" id="Phobius"/>
    </source>
</evidence>
<keyword evidence="3" id="KW-0472">Membrane</keyword>
<feature type="transmembrane region" description="Helical" evidence="3">
    <location>
        <begin position="272"/>
        <end position="300"/>
    </location>
</feature>
<evidence type="ECO:0000256" key="2">
    <source>
        <dbReference type="SAM" id="MobiDB-lite"/>
    </source>
</evidence>
<keyword evidence="6" id="KW-1185">Reference proteome</keyword>
<feature type="transmembrane region" description="Helical" evidence="3">
    <location>
        <begin position="99"/>
        <end position="123"/>
    </location>
</feature>
<evidence type="ECO:0000256" key="1">
    <source>
        <dbReference type="ARBA" id="ARBA00007635"/>
    </source>
</evidence>
<dbReference type="Proteomes" id="UP001054857">
    <property type="component" value="Unassembled WGS sequence"/>
</dbReference>
<feature type="transmembrane region" description="Helical" evidence="3">
    <location>
        <begin position="190"/>
        <end position="210"/>
    </location>
</feature>
<comment type="similarity">
    <text evidence="1">Belongs to the drug/metabolite transporter (DMT) superfamily. Plant drug/metabolite exporter (P-DME) (TC 2.A.7.4) family.</text>
</comment>
<dbReference type="Pfam" id="PF00892">
    <property type="entry name" value="EamA"/>
    <property type="match status" value="1"/>
</dbReference>
<feature type="compositionally biased region" description="Gly residues" evidence="2">
    <location>
        <begin position="491"/>
        <end position="500"/>
    </location>
</feature>
<keyword evidence="3" id="KW-1133">Transmembrane helix</keyword>
<evidence type="ECO:0000313" key="5">
    <source>
        <dbReference type="EMBL" id="GFR52029.1"/>
    </source>
</evidence>
<protein>
    <recommendedName>
        <fullName evidence="4">EamA domain-containing protein</fullName>
    </recommendedName>
</protein>
<gene>
    <name evidence="5" type="ORF">Agub_g14418</name>
</gene>
<dbReference type="InterPro" id="IPR037185">
    <property type="entry name" value="EmrE-like"/>
</dbReference>
<name>A0AAD3E3N8_9CHLO</name>
<dbReference type="AlphaFoldDB" id="A0AAD3E3N8"/>
<evidence type="ECO:0000313" key="6">
    <source>
        <dbReference type="Proteomes" id="UP001054857"/>
    </source>
</evidence>
<accession>A0AAD3E3N8</accession>
<evidence type="ECO:0000259" key="4">
    <source>
        <dbReference type="Pfam" id="PF00892"/>
    </source>
</evidence>
<dbReference type="GO" id="GO:0016020">
    <property type="term" value="C:membrane"/>
    <property type="evidence" value="ECO:0007669"/>
    <property type="project" value="InterPro"/>
</dbReference>
<comment type="caution">
    <text evidence="5">The sequence shown here is derived from an EMBL/GenBank/DDBJ whole genome shotgun (WGS) entry which is preliminary data.</text>
</comment>
<feature type="transmembrane region" description="Helical" evidence="3">
    <location>
        <begin position="154"/>
        <end position="175"/>
    </location>
</feature>
<feature type="transmembrane region" description="Helical" evidence="3">
    <location>
        <begin position="335"/>
        <end position="354"/>
    </location>
</feature>
<sequence>MVQLGKTVSVSSLLVFGTTTSLLAKIVYELKSVGKDGEEKYFRKPWAMTSIMFLGMSMCLPLAYYQERRTKKRSPAEDPLLSFDEAGPGGPRRSHLREVALLALPTAFDLVATVLMNVGLLYVTASVYQMMRGAEMLFAAAFAITFLGRKLNIYHAAGIVCCVVGISLVGTSSILSGEGSSTHTVTPQQMLLGMGLIITSQAVQAAQLTFEDFFMADLAIPGVKIVGYEGLLGAAATLGIMMPAAYFLPGPEGEGIHEDMVDTLAMISHSRLLQAVLAVDMCCLLLYNVAGMAVTGHLGAVFRTVLETMRTLFVWLVDLLLFYCHVGQLGESWSVYSWLQAAGFVVLVSGTLVYRHGDHEAQRRLLAEALALHSEPPGGADTEGGQQREEPGASTRGGAVYSLYGTTNGPATNMYGGVTSPLLVPHHAGGAAGGSSLPIAFTGSLGASQPIDAMAPSRMSFRATQTIAAGSYSRSLQAGSYLARSPRTRNGGAGGQQGHE</sequence>
<keyword evidence="3" id="KW-0812">Transmembrane</keyword>
<feature type="region of interest" description="Disordered" evidence="2">
    <location>
        <begin position="376"/>
        <end position="398"/>
    </location>
</feature>
<feature type="transmembrane region" description="Helical" evidence="3">
    <location>
        <begin position="312"/>
        <end position="329"/>
    </location>
</feature>
<feature type="transmembrane region" description="Helical" evidence="3">
    <location>
        <begin position="129"/>
        <end position="147"/>
    </location>
</feature>
<dbReference type="SUPFAM" id="SSF103481">
    <property type="entry name" value="Multidrug resistance efflux transporter EmrE"/>
    <property type="match status" value="1"/>
</dbReference>